<dbReference type="Proteomes" id="UP000316621">
    <property type="component" value="Chromosome 2"/>
</dbReference>
<evidence type="ECO:0008006" key="3">
    <source>
        <dbReference type="Google" id="ProtNLM"/>
    </source>
</evidence>
<organism evidence="1 2">
    <name type="scientific">Papaver somniferum</name>
    <name type="common">Opium poppy</name>
    <dbReference type="NCBI Taxonomy" id="3469"/>
    <lineage>
        <taxon>Eukaryota</taxon>
        <taxon>Viridiplantae</taxon>
        <taxon>Streptophyta</taxon>
        <taxon>Embryophyta</taxon>
        <taxon>Tracheophyta</taxon>
        <taxon>Spermatophyta</taxon>
        <taxon>Magnoliopsida</taxon>
        <taxon>Ranunculales</taxon>
        <taxon>Papaveraceae</taxon>
        <taxon>Papaveroideae</taxon>
        <taxon>Papaver</taxon>
    </lineage>
</organism>
<dbReference type="Gramene" id="RZC52659">
    <property type="protein sequence ID" value="RZC52659"/>
    <property type="gene ID" value="C5167_021079"/>
</dbReference>
<accession>A0A4Y7IYT4</accession>
<name>A0A4Y7IYT4_PAPSO</name>
<evidence type="ECO:0000313" key="1">
    <source>
        <dbReference type="EMBL" id="RZC52659.1"/>
    </source>
</evidence>
<protein>
    <recommendedName>
        <fullName evidence="3">Strictosidine synthase conserved region domain-containing protein</fullName>
    </recommendedName>
</protein>
<dbReference type="STRING" id="3469.A0A4Y7IYT4"/>
<sequence length="78" mass="8866">MFKYVVAQFPKLVELPRAANYKRSMVVNVAADGKNIIRKFDDEGAKVMPFLTSPLEFEGHLYLGSLRPNFVGKLKLHN</sequence>
<keyword evidence="2" id="KW-1185">Reference proteome</keyword>
<gene>
    <name evidence="1" type="ORF">C5167_021079</name>
</gene>
<dbReference type="AlphaFoldDB" id="A0A4Y7IYT4"/>
<evidence type="ECO:0000313" key="2">
    <source>
        <dbReference type="Proteomes" id="UP000316621"/>
    </source>
</evidence>
<reference evidence="1 2" key="1">
    <citation type="journal article" date="2018" name="Science">
        <title>The opium poppy genome and morphinan production.</title>
        <authorList>
            <person name="Guo L."/>
            <person name="Winzer T."/>
            <person name="Yang X."/>
            <person name="Li Y."/>
            <person name="Ning Z."/>
            <person name="He Z."/>
            <person name="Teodor R."/>
            <person name="Lu Y."/>
            <person name="Bowser T.A."/>
            <person name="Graham I.A."/>
            <person name="Ye K."/>
        </authorList>
    </citation>
    <scope>NUCLEOTIDE SEQUENCE [LARGE SCALE GENOMIC DNA]</scope>
    <source>
        <strain evidence="2">cv. HN1</strain>
        <tissue evidence="1">Leaves</tissue>
    </source>
</reference>
<dbReference type="EMBL" id="CM010716">
    <property type="protein sequence ID" value="RZC52659.1"/>
    <property type="molecule type" value="Genomic_DNA"/>
</dbReference>
<proteinExistence type="predicted"/>